<dbReference type="InterPro" id="IPR036866">
    <property type="entry name" value="RibonucZ/Hydroxyglut_hydro"/>
</dbReference>
<dbReference type="GO" id="GO:0070813">
    <property type="term" value="P:hydrogen sulfide metabolic process"/>
    <property type="evidence" value="ECO:0007669"/>
    <property type="project" value="TreeGrafter"/>
</dbReference>
<dbReference type="CDD" id="cd00158">
    <property type="entry name" value="RHOD"/>
    <property type="match status" value="1"/>
</dbReference>
<evidence type="ECO:0000313" key="4">
    <source>
        <dbReference type="Proteomes" id="UP000030528"/>
    </source>
</evidence>
<feature type="region of interest" description="Disordered" evidence="1">
    <location>
        <begin position="353"/>
        <end position="377"/>
    </location>
</feature>
<dbReference type="eggNOG" id="COG0491">
    <property type="taxonomic scope" value="Bacteria"/>
</dbReference>
<sequence>MAKKMTVEQLVRKIMKEESVDLIDVRSKANYDDWKVEGKSVNVVNAPYEEIHDVHALKEKLPDGEFVIVCNQDPTARKVAALLEEAGMDGFYYLEGGMRAFGEHIEPVFVSELPDGGELYQFVRLGKGCLSYAVMSEGQAAIVDPSRTIQPYLDFVEDKGLTLTHVIDTHLHADHISGGLKLAEEVEADYWLSSKDGATAEYDFRPLEDVQEIQVGLSVITLVPSQTPGHTKGSITLLVANEFLLTGDTLFVQSVGRPDLAGKAEQWVDDLYETLFERYKSYAPSVVVLPGHFASMDEWNQHGYIGETLGHLYKHNRGLEASGRSEFVEMVLSHLSTQPNDYEDIRQVNLGKLQPSEDEQRSMEVGPNRCAVHEGKG</sequence>
<evidence type="ECO:0000256" key="1">
    <source>
        <dbReference type="SAM" id="MobiDB-lite"/>
    </source>
</evidence>
<dbReference type="RefSeq" id="WP_231572106.1">
    <property type="nucleotide sequence ID" value="NZ_AULI01000009.1"/>
</dbReference>
<dbReference type="SUPFAM" id="SSF56281">
    <property type="entry name" value="Metallo-hydrolase/oxidoreductase"/>
    <property type="match status" value="1"/>
</dbReference>
<evidence type="ECO:0000259" key="2">
    <source>
        <dbReference type="PROSITE" id="PS50206"/>
    </source>
</evidence>
<accession>A0A0A5GEH3</accession>
<dbReference type="Proteomes" id="UP000030528">
    <property type="component" value="Unassembled WGS sequence"/>
</dbReference>
<dbReference type="SMART" id="SM00450">
    <property type="entry name" value="RHOD"/>
    <property type="match status" value="1"/>
</dbReference>
<dbReference type="GO" id="GO:0050313">
    <property type="term" value="F:sulfur dioxygenase activity"/>
    <property type="evidence" value="ECO:0007669"/>
    <property type="project" value="InterPro"/>
</dbReference>
<gene>
    <name evidence="3" type="ORF">N781_03775</name>
</gene>
<dbReference type="AlphaFoldDB" id="A0A0A5GEH3"/>
<dbReference type="CDD" id="cd07724">
    <property type="entry name" value="POD-like_MBL-fold"/>
    <property type="match status" value="1"/>
</dbReference>
<name>A0A0A5GEH3_9BACI</name>
<proteinExistence type="predicted"/>
<dbReference type="SUPFAM" id="SSF52821">
    <property type="entry name" value="Rhodanese/Cell cycle control phosphatase"/>
    <property type="match status" value="1"/>
</dbReference>
<feature type="domain" description="Rhodanese" evidence="2">
    <location>
        <begin position="16"/>
        <end position="110"/>
    </location>
</feature>
<evidence type="ECO:0000313" key="3">
    <source>
        <dbReference type="EMBL" id="KGX91616.1"/>
    </source>
</evidence>
<dbReference type="InterPro" id="IPR051682">
    <property type="entry name" value="Mito_Persulfide_Diox"/>
</dbReference>
<dbReference type="PANTHER" id="PTHR43084:SF7">
    <property type="entry name" value="BETA-LACTAMASE DOMAIN PROTEIN"/>
    <property type="match status" value="1"/>
</dbReference>
<dbReference type="GO" id="GO:0006749">
    <property type="term" value="P:glutathione metabolic process"/>
    <property type="evidence" value="ECO:0007669"/>
    <property type="project" value="InterPro"/>
</dbReference>
<keyword evidence="4" id="KW-1185">Reference proteome</keyword>
<dbReference type="Pfam" id="PF00581">
    <property type="entry name" value="Rhodanese"/>
    <property type="match status" value="1"/>
</dbReference>
<dbReference type="Pfam" id="PF00753">
    <property type="entry name" value="Lactamase_B"/>
    <property type="match status" value="1"/>
</dbReference>
<dbReference type="InterPro" id="IPR036873">
    <property type="entry name" value="Rhodanese-like_dom_sf"/>
</dbReference>
<dbReference type="PANTHER" id="PTHR43084">
    <property type="entry name" value="PERSULFIDE DIOXYGENASE ETHE1"/>
    <property type="match status" value="1"/>
</dbReference>
<dbReference type="PROSITE" id="PS50206">
    <property type="entry name" value="RHODANESE_3"/>
    <property type="match status" value="1"/>
</dbReference>
<comment type="caution">
    <text evidence="3">The sequence shown here is derived from an EMBL/GenBank/DDBJ whole genome shotgun (WGS) entry which is preliminary data.</text>
</comment>
<dbReference type="SMART" id="SM00849">
    <property type="entry name" value="Lactamase_B"/>
    <property type="match status" value="1"/>
</dbReference>
<dbReference type="EMBL" id="AVPE01000009">
    <property type="protein sequence ID" value="KGX91616.1"/>
    <property type="molecule type" value="Genomic_DNA"/>
</dbReference>
<dbReference type="Gene3D" id="3.60.15.10">
    <property type="entry name" value="Ribonuclease Z/Hydroxyacylglutathione hydrolase-like"/>
    <property type="match status" value="1"/>
</dbReference>
<organism evidence="3 4">
    <name type="scientific">Pontibacillus halophilus JSM 076056 = DSM 19796</name>
    <dbReference type="NCBI Taxonomy" id="1385510"/>
    <lineage>
        <taxon>Bacteria</taxon>
        <taxon>Bacillati</taxon>
        <taxon>Bacillota</taxon>
        <taxon>Bacilli</taxon>
        <taxon>Bacillales</taxon>
        <taxon>Bacillaceae</taxon>
        <taxon>Pontibacillus</taxon>
    </lineage>
</organism>
<dbReference type="InterPro" id="IPR044528">
    <property type="entry name" value="POD-like_MBL-fold"/>
</dbReference>
<dbReference type="Gene3D" id="3.40.250.10">
    <property type="entry name" value="Rhodanese-like domain"/>
    <property type="match status" value="1"/>
</dbReference>
<dbReference type="InterPro" id="IPR001279">
    <property type="entry name" value="Metallo-B-lactamas"/>
</dbReference>
<dbReference type="eggNOG" id="COG0607">
    <property type="taxonomic scope" value="Bacteria"/>
</dbReference>
<dbReference type="STRING" id="1385510.GCA_000425205_02318"/>
<reference evidence="3 4" key="1">
    <citation type="submission" date="2013-08" db="EMBL/GenBank/DDBJ databases">
        <authorList>
            <person name="Huang J."/>
            <person name="Wang G."/>
        </authorList>
    </citation>
    <scope>NUCLEOTIDE SEQUENCE [LARGE SCALE GENOMIC DNA]</scope>
    <source>
        <strain evidence="3 4">JSM 076056</strain>
    </source>
</reference>
<dbReference type="InterPro" id="IPR001763">
    <property type="entry name" value="Rhodanese-like_dom"/>
</dbReference>
<protein>
    <recommendedName>
        <fullName evidence="2">Rhodanese domain-containing protein</fullName>
    </recommendedName>
</protein>